<dbReference type="SUPFAM" id="SSF53822">
    <property type="entry name" value="Periplasmic binding protein-like I"/>
    <property type="match status" value="1"/>
</dbReference>
<dbReference type="GO" id="GO:0004965">
    <property type="term" value="F:G protein-coupled GABA receptor activity"/>
    <property type="evidence" value="ECO:0007669"/>
    <property type="project" value="InterPro"/>
</dbReference>
<dbReference type="OrthoDB" id="5984008at2759"/>
<keyword evidence="6" id="KW-0675">Receptor</keyword>
<dbReference type="PRINTS" id="PR00248">
    <property type="entry name" value="GPCRMGR"/>
</dbReference>
<organism evidence="10 11">
    <name type="scientific">Absidia repens</name>
    <dbReference type="NCBI Taxonomy" id="90262"/>
    <lineage>
        <taxon>Eukaryota</taxon>
        <taxon>Fungi</taxon>
        <taxon>Fungi incertae sedis</taxon>
        <taxon>Mucoromycota</taxon>
        <taxon>Mucoromycotina</taxon>
        <taxon>Mucoromycetes</taxon>
        <taxon>Mucorales</taxon>
        <taxon>Cunninghamellaceae</taxon>
        <taxon>Absidia</taxon>
    </lineage>
</organism>
<reference evidence="10 11" key="1">
    <citation type="submission" date="2016-07" db="EMBL/GenBank/DDBJ databases">
        <title>Pervasive Adenine N6-methylation of Active Genes in Fungi.</title>
        <authorList>
            <consortium name="DOE Joint Genome Institute"/>
            <person name="Mondo S.J."/>
            <person name="Dannebaum R.O."/>
            <person name="Kuo R.C."/>
            <person name="Labutti K."/>
            <person name="Haridas S."/>
            <person name="Kuo A."/>
            <person name="Salamov A."/>
            <person name="Ahrendt S.R."/>
            <person name="Lipzen A."/>
            <person name="Sullivan W."/>
            <person name="Andreopoulos W.B."/>
            <person name="Clum A."/>
            <person name="Lindquist E."/>
            <person name="Daum C."/>
            <person name="Ramamoorthy G.K."/>
            <person name="Gryganskyi A."/>
            <person name="Culley D."/>
            <person name="Magnuson J.K."/>
            <person name="James T.Y."/>
            <person name="O'Malley M.A."/>
            <person name="Stajich J.E."/>
            <person name="Spatafora J.W."/>
            <person name="Visel A."/>
            <person name="Grigoriev I.V."/>
        </authorList>
    </citation>
    <scope>NUCLEOTIDE SEQUENCE [LARGE SCALE GENOMIC DNA]</scope>
    <source>
        <strain evidence="10 11">NRRL 1336</strain>
    </source>
</reference>
<evidence type="ECO:0000256" key="8">
    <source>
        <dbReference type="ARBA" id="ARBA00023224"/>
    </source>
</evidence>
<evidence type="ECO:0000313" key="11">
    <source>
        <dbReference type="Proteomes" id="UP000193560"/>
    </source>
</evidence>
<name>A0A1X2I2C6_9FUNG</name>
<keyword evidence="3" id="KW-1133">Transmembrane helix</keyword>
<dbReference type="AlphaFoldDB" id="A0A1X2I2C6"/>
<keyword evidence="2" id="KW-0812">Transmembrane</keyword>
<dbReference type="GO" id="GO:0007214">
    <property type="term" value="P:gamma-aminobutyric acid signaling pathway"/>
    <property type="evidence" value="ECO:0007669"/>
    <property type="project" value="TreeGrafter"/>
</dbReference>
<evidence type="ECO:0000256" key="4">
    <source>
        <dbReference type="ARBA" id="ARBA00023040"/>
    </source>
</evidence>
<dbReference type="InterPro" id="IPR000337">
    <property type="entry name" value="GPCR_3"/>
</dbReference>
<dbReference type="Gene3D" id="3.40.50.2300">
    <property type="match status" value="2"/>
</dbReference>
<dbReference type="PANTHER" id="PTHR10519">
    <property type="entry name" value="GABA-B RECEPTOR"/>
    <property type="match status" value="1"/>
</dbReference>
<evidence type="ECO:0000256" key="3">
    <source>
        <dbReference type="ARBA" id="ARBA00022989"/>
    </source>
</evidence>
<evidence type="ECO:0000256" key="6">
    <source>
        <dbReference type="ARBA" id="ARBA00023170"/>
    </source>
</evidence>
<dbReference type="InterPro" id="IPR028082">
    <property type="entry name" value="Peripla_BP_I"/>
</dbReference>
<gene>
    <name evidence="10" type="ORF">BCR42DRAFT_336120</name>
</gene>
<keyword evidence="7" id="KW-0325">Glycoprotein</keyword>
<dbReference type="STRING" id="90262.A0A1X2I2C6"/>
<dbReference type="GO" id="GO:0038039">
    <property type="term" value="C:G protein-coupled receptor heterodimeric complex"/>
    <property type="evidence" value="ECO:0007669"/>
    <property type="project" value="TreeGrafter"/>
</dbReference>
<dbReference type="PANTHER" id="PTHR10519:SF68">
    <property type="entry name" value="METABOTROPIC GLUTAMATE RECEPTOR-LIKE PROTEIN Q"/>
    <property type="match status" value="1"/>
</dbReference>
<evidence type="ECO:0000256" key="5">
    <source>
        <dbReference type="ARBA" id="ARBA00023136"/>
    </source>
</evidence>
<accession>A0A1X2I2C6</accession>
<protein>
    <submittedName>
        <fullName evidence="10">Periplasmic binding protein-like I</fullName>
    </submittedName>
</protein>
<keyword evidence="4" id="KW-0297">G-protein coupled receptor</keyword>
<dbReference type="Proteomes" id="UP000193560">
    <property type="component" value="Unassembled WGS sequence"/>
</dbReference>
<comment type="subcellular location">
    <subcellularLocation>
        <location evidence="1">Membrane</location>
        <topology evidence="1">Multi-pass membrane protein</topology>
    </subcellularLocation>
</comment>
<evidence type="ECO:0000256" key="7">
    <source>
        <dbReference type="ARBA" id="ARBA00023180"/>
    </source>
</evidence>
<feature type="domain" description="Receptor ligand binding region" evidence="9">
    <location>
        <begin position="1"/>
        <end position="336"/>
    </location>
</feature>
<evidence type="ECO:0000313" key="10">
    <source>
        <dbReference type="EMBL" id="ORZ07876.1"/>
    </source>
</evidence>
<sequence length="339" mass="37067">MAVNTINSNQLIPGAYVTLIQKDSYPDGNANEQSSVTSAVYSSVTLMQQGVIGIIGDISSSWTSLSALMSSTLQIPQCSFASKTIALSDKTQYKYFFRSIPTQVIFADVMLSFAALQGWSKIGIIYSDSTLGQQFFQRAIIQAGNQGLEIAESHSFDPAIDLDDMTYALQNVTQGRTRVIIVAATDTTQTSLMVHAASMGYMTNEYTWLLLGVSDNLLQQSVQQYNQNHTNLPPLDYNTTFNGLFMFDDWLSLKGYGPFDSFLQQWSSLNPQTLAYSCMMVMATGFKQALSTEKDPVFGLKQLASGELGETMLPPAFNVGYVGPNGPMIYDSNGDLSIG</sequence>
<keyword evidence="8" id="KW-0807">Transducer</keyword>
<evidence type="ECO:0000256" key="2">
    <source>
        <dbReference type="ARBA" id="ARBA00022692"/>
    </source>
</evidence>
<dbReference type="InterPro" id="IPR001828">
    <property type="entry name" value="ANF_lig-bd_rcpt"/>
</dbReference>
<evidence type="ECO:0000256" key="1">
    <source>
        <dbReference type="ARBA" id="ARBA00004141"/>
    </source>
</evidence>
<dbReference type="EMBL" id="MCGE01000033">
    <property type="protein sequence ID" value="ORZ07876.1"/>
    <property type="molecule type" value="Genomic_DNA"/>
</dbReference>
<evidence type="ECO:0000259" key="9">
    <source>
        <dbReference type="Pfam" id="PF01094"/>
    </source>
</evidence>
<keyword evidence="11" id="KW-1185">Reference proteome</keyword>
<proteinExistence type="predicted"/>
<dbReference type="InterPro" id="IPR002455">
    <property type="entry name" value="GPCR3_GABA-B"/>
</dbReference>
<keyword evidence="5" id="KW-0472">Membrane</keyword>
<comment type="caution">
    <text evidence="10">The sequence shown here is derived from an EMBL/GenBank/DDBJ whole genome shotgun (WGS) entry which is preliminary data.</text>
</comment>
<dbReference type="Pfam" id="PF01094">
    <property type="entry name" value="ANF_receptor"/>
    <property type="match status" value="1"/>
</dbReference>